<feature type="transmembrane region" description="Helical" evidence="1">
    <location>
        <begin position="44"/>
        <end position="68"/>
    </location>
</feature>
<reference evidence="2 3" key="1">
    <citation type="submission" date="2015-02" db="EMBL/GenBank/DDBJ databases">
        <title>Draft genome of a novel marine cyanobacterium (Chroococcales) isolated from South Atlantic Ocean.</title>
        <authorList>
            <person name="Rigonato J."/>
            <person name="Alvarenga D.O."/>
            <person name="Branco L.H."/>
            <person name="Varani A.M."/>
            <person name="Brandini F.P."/>
            <person name="Fiore M.F."/>
        </authorList>
    </citation>
    <scope>NUCLEOTIDE SEQUENCE [LARGE SCALE GENOMIC DNA]</scope>
    <source>
        <strain evidence="2 3">CENA595</strain>
    </source>
</reference>
<dbReference type="Proteomes" id="UP000032452">
    <property type="component" value="Unassembled WGS sequence"/>
</dbReference>
<evidence type="ECO:0008006" key="4">
    <source>
        <dbReference type="Google" id="ProtNLM"/>
    </source>
</evidence>
<feature type="transmembrane region" description="Helical" evidence="1">
    <location>
        <begin position="75"/>
        <end position="94"/>
    </location>
</feature>
<dbReference type="PIRSF" id="PIRSF016919">
    <property type="entry name" value="HupE_UreJ"/>
    <property type="match status" value="1"/>
</dbReference>
<feature type="transmembrane region" description="Helical" evidence="1">
    <location>
        <begin position="100"/>
        <end position="118"/>
    </location>
</feature>
<evidence type="ECO:0000313" key="2">
    <source>
        <dbReference type="EMBL" id="KJH69547.1"/>
    </source>
</evidence>
<evidence type="ECO:0000313" key="3">
    <source>
        <dbReference type="Proteomes" id="UP000032452"/>
    </source>
</evidence>
<evidence type="ECO:0000256" key="1">
    <source>
        <dbReference type="SAM" id="Phobius"/>
    </source>
</evidence>
<keyword evidence="1" id="KW-1133">Transmembrane helix</keyword>
<proteinExistence type="predicted"/>
<feature type="transmembrane region" description="Helical" evidence="1">
    <location>
        <begin position="154"/>
        <end position="178"/>
    </location>
</feature>
<name>A0A0D8ZMF9_9CYAN</name>
<accession>A0A0D8ZMF9</accession>
<keyword evidence="1" id="KW-0472">Membrane</keyword>
<feature type="transmembrane region" description="Helical" evidence="1">
    <location>
        <begin position="190"/>
        <end position="211"/>
    </location>
</feature>
<protein>
    <recommendedName>
        <fullName evidence="4">Urease accessory protein UreJ</fullName>
    </recommendedName>
</protein>
<keyword evidence="3" id="KW-1185">Reference proteome</keyword>
<organism evidence="2 3">
    <name type="scientific">Aliterella atlantica CENA595</name>
    <dbReference type="NCBI Taxonomy" id="1618023"/>
    <lineage>
        <taxon>Bacteria</taxon>
        <taxon>Bacillati</taxon>
        <taxon>Cyanobacteriota</taxon>
        <taxon>Cyanophyceae</taxon>
        <taxon>Chroococcidiopsidales</taxon>
        <taxon>Aliterellaceae</taxon>
        <taxon>Aliterella</taxon>
    </lineage>
</organism>
<feature type="transmembrane region" description="Helical" evidence="1">
    <location>
        <begin position="125"/>
        <end position="142"/>
    </location>
</feature>
<keyword evidence="1" id="KW-0812">Transmembrane</keyword>
<sequence length="212" mass="21682">MVALAKRSVRIVIPTCIGLLSAASPAAAHHALSGKLPANFFEGFMSGLAHPIIGIDHFVFVVAIGLLCARQPNKFRIPAAFVLAAMSGTGIHLLGLDLPGAEIVISASVIAIGAMLVVARTTNGIVIAGLGAIAGLFHGYAYGQSIVGAQMSPLVAYLVGFSLIQYGVAIAALLICEVVSQKFASQVSGVMRLAGLVICSTGIVFLTKSLIS</sequence>
<comment type="caution">
    <text evidence="2">The sequence shown here is derived from an EMBL/GenBank/DDBJ whole genome shotgun (WGS) entry which is preliminary data.</text>
</comment>
<dbReference type="InterPro" id="IPR007038">
    <property type="entry name" value="HupE_UreJ"/>
</dbReference>
<gene>
    <name evidence="2" type="ORF">UH38_23260</name>
</gene>
<dbReference type="AlphaFoldDB" id="A0A0D8ZMF9"/>
<dbReference type="STRING" id="1618023.UH38_23260"/>
<dbReference type="EMBL" id="JYON01000040">
    <property type="protein sequence ID" value="KJH69547.1"/>
    <property type="molecule type" value="Genomic_DNA"/>
</dbReference>
<dbReference type="Pfam" id="PF04955">
    <property type="entry name" value="HupE_UreJ"/>
    <property type="match status" value="1"/>
</dbReference>